<keyword evidence="2" id="KW-1185">Reference proteome</keyword>
<sequence length="36" mass="3844">MPGAYHNFDSFEAKAAISRAFLQAQTTALDEALNGS</sequence>
<proteinExistence type="predicted"/>
<name>A0A4R6KFC8_9ACTN</name>
<accession>A0A4R6KFC8</accession>
<comment type="caution">
    <text evidence="1">The sequence shown here is derived from an EMBL/GenBank/DDBJ whole genome shotgun (WGS) entry which is preliminary data.</text>
</comment>
<reference evidence="1 2" key="1">
    <citation type="submission" date="2019-03" db="EMBL/GenBank/DDBJ databases">
        <title>Genomic Encyclopedia of Type Strains, Phase III (KMG-III): the genomes of soil and plant-associated and newly described type strains.</title>
        <authorList>
            <person name="Whitman W."/>
        </authorList>
    </citation>
    <scope>NUCLEOTIDE SEQUENCE [LARGE SCALE GENOMIC DNA]</scope>
    <source>
        <strain evidence="1 2">VKM Ac-2527</strain>
    </source>
</reference>
<organism evidence="1 2">
    <name type="scientific">Kribbella caucasensis</name>
    <dbReference type="NCBI Taxonomy" id="2512215"/>
    <lineage>
        <taxon>Bacteria</taxon>
        <taxon>Bacillati</taxon>
        <taxon>Actinomycetota</taxon>
        <taxon>Actinomycetes</taxon>
        <taxon>Propionibacteriales</taxon>
        <taxon>Kribbellaceae</taxon>
        <taxon>Kribbella</taxon>
    </lineage>
</organism>
<evidence type="ECO:0000313" key="2">
    <source>
        <dbReference type="Proteomes" id="UP000295388"/>
    </source>
</evidence>
<dbReference type="Proteomes" id="UP000295388">
    <property type="component" value="Unassembled WGS sequence"/>
</dbReference>
<evidence type="ECO:0000313" key="1">
    <source>
        <dbReference type="EMBL" id="TDO46806.1"/>
    </source>
</evidence>
<dbReference type="AlphaFoldDB" id="A0A4R6KFC8"/>
<protein>
    <submittedName>
        <fullName evidence="1">Uncharacterized protein</fullName>
    </submittedName>
</protein>
<gene>
    <name evidence="1" type="ORF">EV643_110189</name>
</gene>
<dbReference type="EMBL" id="SNWQ01000010">
    <property type="protein sequence ID" value="TDO46806.1"/>
    <property type="molecule type" value="Genomic_DNA"/>
</dbReference>